<evidence type="ECO:0000313" key="6">
    <source>
        <dbReference type="Proteomes" id="UP000183144"/>
    </source>
</evidence>
<evidence type="ECO:0000313" key="5">
    <source>
        <dbReference type="EMBL" id="OIN88173.1"/>
    </source>
</evidence>
<dbReference type="InterPro" id="IPR036390">
    <property type="entry name" value="WH_DNA-bd_sf"/>
</dbReference>
<dbReference type="GO" id="GO:0003677">
    <property type="term" value="F:DNA binding"/>
    <property type="evidence" value="ECO:0007669"/>
    <property type="project" value="UniProtKB-KW"/>
</dbReference>
<dbReference type="InterPro" id="IPR002577">
    <property type="entry name" value="HTH_HxlR"/>
</dbReference>
<dbReference type="Proteomes" id="UP000183144">
    <property type="component" value="Unassembled WGS sequence"/>
</dbReference>
<organism evidence="5 6">
    <name type="scientific">Candidatus Beckwithbacteria bacterium CG1_02_47_37</name>
    <dbReference type="NCBI Taxonomy" id="1805034"/>
    <lineage>
        <taxon>Bacteria</taxon>
        <taxon>Candidatus Beckwithiibacteriota</taxon>
    </lineage>
</organism>
<evidence type="ECO:0000256" key="1">
    <source>
        <dbReference type="ARBA" id="ARBA00023015"/>
    </source>
</evidence>
<dbReference type="Pfam" id="PF01638">
    <property type="entry name" value="HxlR"/>
    <property type="match status" value="1"/>
</dbReference>
<keyword evidence="2" id="KW-0238">DNA-binding</keyword>
<dbReference type="EMBL" id="MNUI01000082">
    <property type="protein sequence ID" value="OIN88173.1"/>
    <property type="molecule type" value="Genomic_DNA"/>
</dbReference>
<dbReference type="InterPro" id="IPR036388">
    <property type="entry name" value="WH-like_DNA-bd_sf"/>
</dbReference>
<dbReference type="PROSITE" id="PS51118">
    <property type="entry name" value="HTH_HXLR"/>
    <property type="match status" value="1"/>
</dbReference>
<proteinExistence type="predicted"/>
<evidence type="ECO:0000256" key="3">
    <source>
        <dbReference type="ARBA" id="ARBA00023163"/>
    </source>
</evidence>
<name>A0A1J4RQC4_9BACT</name>
<dbReference type="PANTHER" id="PTHR33204:SF18">
    <property type="entry name" value="TRANSCRIPTIONAL REGULATORY PROTEIN"/>
    <property type="match status" value="1"/>
</dbReference>
<keyword evidence="3" id="KW-0804">Transcription</keyword>
<protein>
    <recommendedName>
        <fullName evidence="4">HTH hxlR-type domain-containing protein</fullName>
    </recommendedName>
</protein>
<evidence type="ECO:0000256" key="2">
    <source>
        <dbReference type="ARBA" id="ARBA00023125"/>
    </source>
</evidence>
<sequence>MNKKSCGVEKTLKIIGAKWTILIIRDLCDGVRRFGQLRRSLDGISPRTLALRLKQLEKEGIVKRKVFQEIPLHVEYSLTGKGASLREIVIKMREWGQAAAKNLRVKGESREITSRVKIESSKAEGM</sequence>
<gene>
    <name evidence="5" type="ORF">AUJ59_04385</name>
</gene>
<dbReference type="SUPFAM" id="SSF46785">
    <property type="entry name" value="Winged helix' DNA-binding domain"/>
    <property type="match status" value="1"/>
</dbReference>
<reference evidence="5 6" key="1">
    <citation type="journal article" date="2016" name="Environ. Microbiol.">
        <title>Genomic resolution of a cold subsurface aquifer community provides metabolic insights for novel microbes adapted to high CO concentrations.</title>
        <authorList>
            <person name="Probst A.J."/>
            <person name="Castelle C.J."/>
            <person name="Singh A."/>
            <person name="Brown C.T."/>
            <person name="Anantharaman K."/>
            <person name="Sharon I."/>
            <person name="Hug L.A."/>
            <person name="Burstein D."/>
            <person name="Emerson J.B."/>
            <person name="Thomas B.C."/>
            <person name="Banfield J.F."/>
        </authorList>
    </citation>
    <scope>NUCLEOTIDE SEQUENCE [LARGE SCALE GENOMIC DNA]</scope>
    <source>
        <strain evidence="5">CG1_02_47_37</strain>
    </source>
</reference>
<accession>A0A1J4RQC4</accession>
<dbReference type="AlphaFoldDB" id="A0A1J4RQC4"/>
<feature type="domain" description="HTH hxlR-type" evidence="4">
    <location>
        <begin position="6"/>
        <end position="104"/>
    </location>
</feature>
<comment type="caution">
    <text evidence="5">The sequence shown here is derived from an EMBL/GenBank/DDBJ whole genome shotgun (WGS) entry which is preliminary data.</text>
</comment>
<evidence type="ECO:0000259" key="4">
    <source>
        <dbReference type="PROSITE" id="PS51118"/>
    </source>
</evidence>
<dbReference type="PANTHER" id="PTHR33204">
    <property type="entry name" value="TRANSCRIPTIONAL REGULATOR, MARR FAMILY"/>
    <property type="match status" value="1"/>
</dbReference>
<keyword evidence="1" id="KW-0805">Transcription regulation</keyword>
<dbReference type="Gene3D" id="1.10.10.10">
    <property type="entry name" value="Winged helix-like DNA-binding domain superfamily/Winged helix DNA-binding domain"/>
    <property type="match status" value="1"/>
</dbReference>